<sequence length="277" mass="31422">MILYRTQGALSYDTRNEPKGAISLIKPGGRIHAEDCGPMVVVPLVRHETSRVLGSKRDCETVDDQRGCKCYLTLDQRRVKRSTTMVESRFDLGSSLGRQTEISAYSKIPGFVGVRAVGGDVFYWPSYLSLTGAGFPTINYKQPAATMAPPIANDYHHENTDGKHIMGFALSNLIFKLRHKLYMKCGKKVVRLLLKNLIFERNLQNHIIINFNFREKKEIYRTQILTMKGIVVTNMQTDWEHRYDETSTCLQCLAGHGKLFTVVLIFSILNIDPKFTG</sequence>
<dbReference type="Proteomes" id="UP001607302">
    <property type="component" value="Unassembled WGS sequence"/>
</dbReference>
<dbReference type="EMBL" id="JAUDFV010000020">
    <property type="protein sequence ID" value="KAL2740129.1"/>
    <property type="molecule type" value="Genomic_DNA"/>
</dbReference>
<name>A0ABD2C5W9_VESSQ</name>
<keyword evidence="2" id="KW-1185">Reference proteome</keyword>
<dbReference type="AlphaFoldDB" id="A0ABD2C5W9"/>
<reference evidence="1 2" key="1">
    <citation type="journal article" date="2024" name="Ann. Entomol. Soc. Am.">
        <title>Genomic analyses of the southern and eastern yellowjacket wasps (Hymenoptera: Vespidae) reveal evolutionary signatures of social life.</title>
        <authorList>
            <person name="Catto M.A."/>
            <person name="Caine P.B."/>
            <person name="Orr S.E."/>
            <person name="Hunt B.G."/>
            <person name="Goodisman M.A.D."/>
        </authorList>
    </citation>
    <scope>NUCLEOTIDE SEQUENCE [LARGE SCALE GENOMIC DNA]</scope>
    <source>
        <strain evidence="1">233</strain>
        <tissue evidence="1">Head and thorax</tissue>
    </source>
</reference>
<protein>
    <submittedName>
        <fullName evidence="1">Uncharacterized protein</fullName>
    </submittedName>
</protein>
<gene>
    <name evidence="1" type="ORF">V1478_000270</name>
</gene>
<accession>A0ABD2C5W9</accession>
<comment type="caution">
    <text evidence="1">The sequence shown here is derived from an EMBL/GenBank/DDBJ whole genome shotgun (WGS) entry which is preliminary data.</text>
</comment>
<proteinExistence type="predicted"/>
<organism evidence="1 2">
    <name type="scientific">Vespula squamosa</name>
    <name type="common">Southern yellow jacket</name>
    <name type="synonym">Wasp</name>
    <dbReference type="NCBI Taxonomy" id="30214"/>
    <lineage>
        <taxon>Eukaryota</taxon>
        <taxon>Metazoa</taxon>
        <taxon>Ecdysozoa</taxon>
        <taxon>Arthropoda</taxon>
        <taxon>Hexapoda</taxon>
        <taxon>Insecta</taxon>
        <taxon>Pterygota</taxon>
        <taxon>Neoptera</taxon>
        <taxon>Endopterygota</taxon>
        <taxon>Hymenoptera</taxon>
        <taxon>Apocrita</taxon>
        <taxon>Aculeata</taxon>
        <taxon>Vespoidea</taxon>
        <taxon>Vespidae</taxon>
        <taxon>Vespinae</taxon>
        <taxon>Vespula</taxon>
    </lineage>
</organism>
<evidence type="ECO:0000313" key="2">
    <source>
        <dbReference type="Proteomes" id="UP001607302"/>
    </source>
</evidence>
<evidence type="ECO:0000313" key="1">
    <source>
        <dbReference type="EMBL" id="KAL2740129.1"/>
    </source>
</evidence>